<dbReference type="EMBL" id="OU892279">
    <property type="protein sequence ID" value="CAG9765711.1"/>
    <property type="molecule type" value="Genomic_DNA"/>
</dbReference>
<organism evidence="1 2">
    <name type="scientific">Ceutorhynchus assimilis</name>
    <name type="common">cabbage seed weevil</name>
    <dbReference type="NCBI Taxonomy" id="467358"/>
    <lineage>
        <taxon>Eukaryota</taxon>
        <taxon>Metazoa</taxon>
        <taxon>Ecdysozoa</taxon>
        <taxon>Arthropoda</taxon>
        <taxon>Hexapoda</taxon>
        <taxon>Insecta</taxon>
        <taxon>Pterygota</taxon>
        <taxon>Neoptera</taxon>
        <taxon>Endopterygota</taxon>
        <taxon>Coleoptera</taxon>
        <taxon>Polyphaga</taxon>
        <taxon>Cucujiformia</taxon>
        <taxon>Curculionidae</taxon>
        <taxon>Ceutorhynchinae</taxon>
        <taxon>Ceutorhynchus</taxon>
    </lineage>
</organism>
<dbReference type="Proteomes" id="UP001152799">
    <property type="component" value="Chromosome 3"/>
</dbReference>
<accession>A0A9N9MKR3</accession>
<name>A0A9N9MKR3_9CUCU</name>
<evidence type="ECO:0000313" key="2">
    <source>
        <dbReference type="Proteomes" id="UP001152799"/>
    </source>
</evidence>
<reference evidence="1" key="1">
    <citation type="submission" date="2022-01" db="EMBL/GenBank/DDBJ databases">
        <authorList>
            <person name="King R."/>
        </authorList>
    </citation>
    <scope>NUCLEOTIDE SEQUENCE</scope>
</reference>
<sequence>MSDVRYRVCLSKKITPEIKKLPPTTEAFELHIKRCHLQACIWKAAASPFPPPPN</sequence>
<keyword evidence="2" id="KW-1185">Reference proteome</keyword>
<dbReference type="OrthoDB" id="6711362at2759"/>
<dbReference type="AlphaFoldDB" id="A0A9N9MKR3"/>
<evidence type="ECO:0000313" key="1">
    <source>
        <dbReference type="EMBL" id="CAG9765711.1"/>
    </source>
</evidence>
<protein>
    <submittedName>
        <fullName evidence="1">Uncharacterized protein</fullName>
    </submittedName>
</protein>
<proteinExistence type="predicted"/>
<gene>
    <name evidence="1" type="ORF">CEUTPL_LOCUS6316</name>
</gene>